<protein>
    <submittedName>
        <fullName evidence="1">Uncharacterized protein</fullName>
    </submittedName>
</protein>
<reference evidence="1 2" key="1">
    <citation type="submission" date="2015-09" db="EMBL/GenBank/DDBJ databases">
        <authorList>
            <person name="Jackson K.R."/>
            <person name="Lunt B.L."/>
            <person name="Fisher J.N.B."/>
            <person name="Gardner A.V."/>
            <person name="Bailey M.E."/>
            <person name="Deus L.M."/>
            <person name="Earl A.S."/>
            <person name="Gibby P.D."/>
            <person name="Hartmann K.A."/>
            <person name="Liu J.E."/>
            <person name="Manci A.M."/>
            <person name="Nielsen D.A."/>
            <person name="Solomon M.B."/>
            <person name="Breakwell D.P."/>
            <person name="Burnett S.H."/>
            <person name="Grose J.H."/>
        </authorList>
    </citation>
    <scope>NUCLEOTIDE SEQUENCE [LARGE SCALE GENOMIC DNA]</scope>
    <source>
        <strain evidence="1 2">KCOM 1279</strain>
    </source>
</reference>
<gene>
    <name evidence="1" type="ORF">RN98_09905</name>
</gene>
<dbReference type="PATRIC" id="fig|76859.3.peg.2002"/>
<sequence length="277" mass="34163">MLPNRLIITKRSKREEIYKKSENKWIIDFEDKIKSWSDFYDIVQKEMDFWNYNEKFRKDDYTYSDIVGDLIIFEKMKERKKEGMTFILDYTKDFRKIKDYDEKKYNKSTIYRDLVYDLLVEWYRDNRIMFKEWNASTDIEVYILIDDDLIKNKDINFDNELIIATESDRNDVRQQYKNYDKTKIRFFDYDEIKDLPNIFLDNKRALEAEKFIFFYQLEKIKDDNSKQLKVEISNSMKIFHVLNIYLLVYIIDKILIEKFIEGKEIKMFMIFANELAE</sequence>
<dbReference type="OrthoDB" id="90368at2"/>
<evidence type="ECO:0000313" key="1">
    <source>
        <dbReference type="EMBL" id="ALF18474.1"/>
    </source>
</evidence>
<dbReference type="Proteomes" id="UP000063147">
    <property type="component" value="Chromosome"/>
</dbReference>
<dbReference type="AlphaFoldDB" id="A0A0M4RG90"/>
<dbReference type="RefSeq" id="WP_060676623.1">
    <property type="nucleotide sequence ID" value="NZ_CP012713.1"/>
</dbReference>
<dbReference type="EMBL" id="CP012713">
    <property type="protein sequence ID" value="ALF18474.1"/>
    <property type="molecule type" value="Genomic_DNA"/>
</dbReference>
<name>A0A0M4RG90_9FUSO</name>
<evidence type="ECO:0000313" key="2">
    <source>
        <dbReference type="Proteomes" id="UP000063147"/>
    </source>
</evidence>
<organism evidence="1">
    <name type="scientific">Fusobacterium animalis</name>
    <dbReference type="NCBI Taxonomy" id="76859"/>
    <lineage>
        <taxon>Bacteria</taxon>
        <taxon>Fusobacteriati</taxon>
        <taxon>Fusobacteriota</taxon>
        <taxon>Fusobacteriia</taxon>
        <taxon>Fusobacteriales</taxon>
        <taxon>Fusobacteriaceae</taxon>
        <taxon>Fusobacterium</taxon>
    </lineage>
</organism>
<proteinExistence type="predicted"/>
<accession>A0A0M4RG90</accession>